<dbReference type="PIRSF" id="PIRSF500134">
    <property type="entry name" value="UDPglc_DH_bac"/>
    <property type="match status" value="1"/>
</dbReference>
<feature type="active site" description="Nucleophile" evidence="8">
    <location>
        <position position="281"/>
    </location>
</feature>
<dbReference type="Gene3D" id="1.20.5.100">
    <property type="entry name" value="Cytochrome c1, transmembrane anchor, C-terminal"/>
    <property type="match status" value="1"/>
</dbReference>
<feature type="binding site" evidence="9">
    <location>
        <begin position="270"/>
        <end position="274"/>
    </location>
    <ligand>
        <name>substrate</name>
    </ligand>
</feature>
<dbReference type="UniPathway" id="UPA00038">
    <property type="reaction ID" value="UER00491"/>
</dbReference>
<sequence>MQVAIIGTGYVGLTTGVALAYLGHRVVGLDVDAAKVNRLQRGEIPIYEPHLAELLQLARKNLTFTTDYATAIAPAQVVFIAVGTPALPDGNPDLTYVRQAAQGVGWHLGQNFTVIVNKSTVPIGSGNWVETLIDEALKTRAHNAPPFAVASNPEFLREGSALHDTLYPDRVVLGTQAPQALELLHTLYQPILEQNFTPPSFLPRPAGLVAVPLITADLASAELIKYAANAFLALKISFINEMAQLAERVGADVTQIARGIGLDQRIGSQFLQAGIGWGGSCFGKDTAALIATARDYGLGMGIVQASRLVNAQQRQWVVDKLLQTLKILKGRRIGLLGLAFKPHTDDLRDAPALEIAQQLVERGVGVRVHDPVALPRAQREWQKLEIQYYDNVKTLAQDCDGLVLVTDWPEYRDVAWEELAPLMRHALLVDGRNFLDRERLRQAGFTYLGLGR</sequence>
<dbReference type="PIRSF" id="PIRSF000124">
    <property type="entry name" value="UDPglc_GDPman_dh"/>
    <property type="match status" value="1"/>
</dbReference>
<feature type="binding site" evidence="10">
    <location>
        <position position="284"/>
    </location>
    <ligand>
        <name>NAD(+)</name>
        <dbReference type="ChEBI" id="CHEBI:57540"/>
    </ligand>
</feature>
<feature type="domain" description="UDP-glucose/GDP-mannose dehydrogenase C-terminal" evidence="11">
    <location>
        <begin position="334"/>
        <end position="437"/>
    </location>
</feature>
<evidence type="ECO:0000313" key="13">
    <source>
        <dbReference type="Proteomes" id="UP000180235"/>
    </source>
</evidence>
<evidence type="ECO:0000256" key="6">
    <source>
        <dbReference type="ARBA" id="ARBA00047473"/>
    </source>
</evidence>
<dbReference type="GO" id="GO:0051287">
    <property type="term" value="F:NAD binding"/>
    <property type="evidence" value="ECO:0007669"/>
    <property type="project" value="InterPro"/>
</dbReference>
<evidence type="ECO:0000313" key="12">
    <source>
        <dbReference type="EMBL" id="APB32700.1"/>
    </source>
</evidence>
<gene>
    <name evidence="12" type="primary">ugd</name>
    <name evidence="12" type="ORF">GlitD10_0389</name>
</gene>
<protein>
    <recommendedName>
        <fullName evidence="3 7">UDP-glucose 6-dehydrogenase</fullName>
        <ecNumber evidence="3 7">1.1.1.22</ecNumber>
    </recommendedName>
</protein>
<dbReference type="InterPro" id="IPR001732">
    <property type="entry name" value="UDP-Glc/GDP-Man_DH_N"/>
</dbReference>
<dbReference type="EMBL" id="CP017675">
    <property type="protein sequence ID" value="APB32700.1"/>
    <property type="molecule type" value="Genomic_DNA"/>
</dbReference>
<feature type="binding site" evidence="10">
    <location>
        <position position="35"/>
    </location>
    <ligand>
        <name>NAD(+)</name>
        <dbReference type="ChEBI" id="CHEBI:57540"/>
    </ligand>
</feature>
<evidence type="ECO:0000256" key="4">
    <source>
        <dbReference type="ARBA" id="ARBA00023002"/>
    </source>
</evidence>
<keyword evidence="5 7" id="KW-0520">NAD</keyword>
<dbReference type="NCBIfam" id="TIGR03026">
    <property type="entry name" value="NDP-sugDHase"/>
    <property type="match status" value="1"/>
</dbReference>
<proteinExistence type="inferred from homology"/>
<evidence type="ECO:0000256" key="7">
    <source>
        <dbReference type="PIRNR" id="PIRNR000124"/>
    </source>
</evidence>
<dbReference type="SUPFAM" id="SSF51735">
    <property type="entry name" value="NAD(P)-binding Rossmann-fold domains"/>
    <property type="match status" value="1"/>
</dbReference>
<dbReference type="InterPro" id="IPR028357">
    <property type="entry name" value="UDPglc_DH_bac"/>
</dbReference>
<comment type="pathway">
    <text evidence="1">Nucleotide-sugar biosynthesis; UDP-alpha-D-glucuronate biosynthesis; UDP-alpha-D-glucuronate from UDP-alpha-D-glucose: step 1/1.</text>
</comment>
<dbReference type="SMART" id="SM00984">
    <property type="entry name" value="UDPG_MGDP_dh_C"/>
    <property type="match status" value="1"/>
</dbReference>
<evidence type="ECO:0000256" key="5">
    <source>
        <dbReference type="ARBA" id="ARBA00023027"/>
    </source>
</evidence>
<dbReference type="EC" id="1.1.1.22" evidence="3 7"/>
<evidence type="ECO:0000256" key="9">
    <source>
        <dbReference type="PIRSR" id="PIRSR500134-2"/>
    </source>
</evidence>
<dbReference type="InterPro" id="IPR017476">
    <property type="entry name" value="UDP-Glc/GDP-Man"/>
</dbReference>
<dbReference type="PANTHER" id="PTHR43750">
    <property type="entry name" value="UDP-GLUCOSE 6-DEHYDROGENASE TUAD"/>
    <property type="match status" value="1"/>
</dbReference>
<feature type="binding site" evidence="10">
    <location>
        <position position="348"/>
    </location>
    <ligand>
        <name>NAD(+)</name>
        <dbReference type="ChEBI" id="CHEBI:57540"/>
    </ligand>
</feature>
<reference evidence="12 13" key="1">
    <citation type="submission" date="2016-10" db="EMBL/GenBank/DDBJ databases">
        <title>Description of Gloeomargarita lithophora gen. nov., sp. nov., a thylakoid-bearing basal-branching cyanobacterium with intracellular carbonates, and proposal for Gloeomargaritales ord. nov.</title>
        <authorList>
            <person name="Moreira D."/>
            <person name="Tavera R."/>
            <person name="Benzerara K."/>
            <person name="Skouri-Panet F."/>
            <person name="Couradeau E."/>
            <person name="Gerard E."/>
            <person name="Loussert C."/>
            <person name="Novelo E."/>
            <person name="Zivanovic Y."/>
            <person name="Lopez-Garcia P."/>
        </authorList>
    </citation>
    <scope>NUCLEOTIDE SEQUENCE [LARGE SCALE GENOMIC DNA]</scope>
    <source>
        <strain evidence="12 13">D10</strain>
    </source>
</reference>
<accession>A0A1J0A9T2</accession>
<feature type="binding site" evidence="9">
    <location>
        <position position="225"/>
    </location>
    <ligand>
        <name>substrate</name>
    </ligand>
</feature>
<comment type="similarity">
    <text evidence="2 7">Belongs to the UDP-glucose/GDP-mannose dehydrogenase family.</text>
</comment>
<evidence type="ECO:0000256" key="8">
    <source>
        <dbReference type="PIRSR" id="PIRSR500134-1"/>
    </source>
</evidence>
<dbReference type="STRING" id="1188229.GlitD10_0389"/>
<dbReference type="KEGG" id="glt:GlitD10_0389"/>
<feature type="binding site" evidence="10">
    <location>
        <position position="84"/>
    </location>
    <ligand>
        <name>NAD(+)</name>
        <dbReference type="ChEBI" id="CHEBI:57540"/>
    </ligand>
</feature>
<dbReference type="GO" id="GO:0000271">
    <property type="term" value="P:polysaccharide biosynthetic process"/>
    <property type="evidence" value="ECO:0007669"/>
    <property type="project" value="InterPro"/>
</dbReference>
<dbReference type="InterPro" id="IPR008927">
    <property type="entry name" value="6-PGluconate_DH-like_C_sf"/>
</dbReference>
<feature type="binding site" evidence="10">
    <location>
        <position position="30"/>
    </location>
    <ligand>
        <name>NAD(+)</name>
        <dbReference type="ChEBI" id="CHEBI:57540"/>
    </ligand>
</feature>
<name>A0A1J0A9T2_9CYAN</name>
<dbReference type="GO" id="GO:0006065">
    <property type="term" value="P:UDP-glucuronate biosynthetic process"/>
    <property type="evidence" value="ECO:0007669"/>
    <property type="project" value="UniProtKB-UniPathway"/>
</dbReference>
<dbReference type="Pfam" id="PF00984">
    <property type="entry name" value="UDPG_MGDP_dh"/>
    <property type="match status" value="1"/>
</dbReference>
<dbReference type="GO" id="GO:0003979">
    <property type="term" value="F:UDP-glucose 6-dehydrogenase activity"/>
    <property type="evidence" value="ECO:0007669"/>
    <property type="project" value="UniProtKB-EC"/>
</dbReference>
<keyword evidence="13" id="KW-1185">Reference proteome</keyword>
<dbReference type="InterPro" id="IPR036291">
    <property type="entry name" value="NAD(P)-bd_dom_sf"/>
</dbReference>
<evidence type="ECO:0000256" key="10">
    <source>
        <dbReference type="PIRSR" id="PIRSR500134-3"/>
    </source>
</evidence>
<feature type="binding site" evidence="9">
    <location>
        <position position="341"/>
    </location>
    <ligand>
        <name>substrate</name>
    </ligand>
</feature>
<dbReference type="InterPro" id="IPR036220">
    <property type="entry name" value="UDP-Glc/GDP-Man_DH_C_sf"/>
</dbReference>
<dbReference type="PANTHER" id="PTHR43750:SF3">
    <property type="entry name" value="UDP-GLUCOSE 6-DEHYDROGENASE TUAD"/>
    <property type="match status" value="1"/>
</dbReference>
<dbReference type="Gene3D" id="3.40.50.720">
    <property type="entry name" value="NAD(P)-binding Rossmann-like Domain"/>
    <property type="match status" value="2"/>
</dbReference>
<evidence type="ECO:0000256" key="2">
    <source>
        <dbReference type="ARBA" id="ARBA00006601"/>
    </source>
</evidence>
<organism evidence="12 13">
    <name type="scientific">Gloeomargarita lithophora Alchichica-D10</name>
    <dbReference type="NCBI Taxonomy" id="1188229"/>
    <lineage>
        <taxon>Bacteria</taxon>
        <taxon>Bacillati</taxon>
        <taxon>Cyanobacteriota</taxon>
        <taxon>Cyanophyceae</taxon>
        <taxon>Gloeomargaritales</taxon>
        <taxon>Gloeomargaritaceae</taxon>
        <taxon>Gloeomargarita</taxon>
    </lineage>
</organism>
<evidence type="ECO:0000256" key="3">
    <source>
        <dbReference type="ARBA" id="ARBA00012954"/>
    </source>
</evidence>
<dbReference type="Pfam" id="PF03721">
    <property type="entry name" value="UDPG_MGDP_dh_N"/>
    <property type="match status" value="1"/>
</dbReference>
<feature type="binding site" evidence="10">
    <location>
        <position position="158"/>
    </location>
    <ligand>
        <name>NAD(+)</name>
        <dbReference type="ChEBI" id="CHEBI:57540"/>
    </ligand>
</feature>
<dbReference type="RefSeq" id="WP_071453391.1">
    <property type="nucleotide sequence ID" value="NZ_CP017675.1"/>
</dbReference>
<dbReference type="Proteomes" id="UP000180235">
    <property type="component" value="Chromosome"/>
</dbReference>
<feature type="binding site" evidence="9">
    <location>
        <begin position="155"/>
        <end position="158"/>
    </location>
    <ligand>
        <name>substrate</name>
    </ligand>
</feature>
<evidence type="ECO:0000259" key="11">
    <source>
        <dbReference type="SMART" id="SM00984"/>
    </source>
</evidence>
<keyword evidence="4 7" id="KW-0560">Oxidoreductase</keyword>
<feature type="binding site" evidence="9">
    <location>
        <position position="278"/>
    </location>
    <ligand>
        <name>substrate</name>
    </ligand>
</feature>
<dbReference type="Pfam" id="PF03720">
    <property type="entry name" value="UDPG_MGDP_dh_C"/>
    <property type="match status" value="1"/>
</dbReference>
<dbReference type="OrthoDB" id="9803238at2"/>
<comment type="catalytic activity">
    <reaction evidence="6 7">
        <text>UDP-alpha-D-glucose + 2 NAD(+) + H2O = UDP-alpha-D-glucuronate + 2 NADH + 3 H(+)</text>
        <dbReference type="Rhea" id="RHEA:23596"/>
        <dbReference type="ChEBI" id="CHEBI:15377"/>
        <dbReference type="ChEBI" id="CHEBI:15378"/>
        <dbReference type="ChEBI" id="CHEBI:57540"/>
        <dbReference type="ChEBI" id="CHEBI:57945"/>
        <dbReference type="ChEBI" id="CHEBI:58052"/>
        <dbReference type="ChEBI" id="CHEBI:58885"/>
        <dbReference type="EC" id="1.1.1.22"/>
    </reaction>
</comment>
<dbReference type="SUPFAM" id="SSF48179">
    <property type="entry name" value="6-phosphogluconate dehydrogenase C-terminal domain-like"/>
    <property type="match status" value="1"/>
</dbReference>
<feature type="binding site" evidence="10">
    <location>
        <position position="120"/>
    </location>
    <ligand>
        <name>NAD(+)</name>
        <dbReference type="ChEBI" id="CHEBI:57540"/>
    </ligand>
</feature>
<dbReference type="InterPro" id="IPR014026">
    <property type="entry name" value="UDP-Glc/GDP-Man_DH_dimer"/>
</dbReference>
<dbReference type="AlphaFoldDB" id="A0A1J0A9T2"/>
<evidence type="ECO:0000256" key="1">
    <source>
        <dbReference type="ARBA" id="ARBA00004701"/>
    </source>
</evidence>
<dbReference type="InterPro" id="IPR014027">
    <property type="entry name" value="UDP-Glc/GDP-Man_DH_C"/>
</dbReference>
<dbReference type="SUPFAM" id="SSF52413">
    <property type="entry name" value="UDP-glucose/GDP-mannose dehydrogenase C-terminal domain"/>
    <property type="match status" value="1"/>
</dbReference>